<dbReference type="Gene3D" id="3.30.160.60">
    <property type="entry name" value="Classic Zinc Finger"/>
    <property type="match status" value="1"/>
</dbReference>
<sequence length="350" mass="39467">MKTLKRWLFICTTLGILLFAGASGWLYSLYKTPTMNLEPVVFDVPRGSGVRSVAGRLAEQGIYPHADFLYGYARLTEQTALRAGEYEIPPQATVPEVLSLLQSGRTLQYQITFIEGWRFRDWRVALTEHELIEQTITELSDEAVAQDLALDAEIPEGMLYPDTYFFSRGATDLSILEQARDKMARVLAEEWENRSAEAVVKTPYEALILASIVEKETGAPWERGEISGVFTRRLQRNMRLETDPTVIYGLGEDFRGNITRRHLNTTTPYNTYRVGGFPPTPIAMPGTDAIRAALNPEPGTSLFFVARGDGTHEFNDTYADHQAAVRRFQLRRAEDYRSSPPPQPPPEAEQ</sequence>
<comment type="similarity">
    <text evidence="7">Belongs to the transglycosylase MltG family.</text>
</comment>
<feature type="site" description="Important for catalytic activity" evidence="7">
    <location>
        <position position="216"/>
    </location>
</feature>
<keyword evidence="7" id="KW-0997">Cell inner membrane</keyword>
<dbReference type="PANTHER" id="PTHR30518">
    <property type="entry name" value="ENDOLYTIC MUREIN TRANSGLYCOSYLASE"/>
    <property type="match status" value="1"/>
</dbReference>
<dbReference type="EMBL" id="JBHRYR010000003">
    <property type="protein sequence ID" value="MFC3852984.1"/>
    <property type="molecule type" value="Genomic_DNA"/>
</dbReference>
<dbReference type="Pfam" id="PF02618">
    <property type="entry name" value="YceG"/>
    <property type="match status" value="1"/>
</dbReference>
<name>A0ABV7ZXN1_9GAMM</name>
<keyword evidence="5 7" id="KW-0456">Lyase</keyword>
<dbReference type="Gene3D" id="3.30.1490.480">
    <property type="entry name" value="Endolytic murein transglycosylase"/>
    <property type="match status" value="1"/>
</dbReference>
<keyword evidence="3 7" id="KW-1133">Transmembrane helix</keyword>
<protein>
    <recommendedName>
        <fullName evidence="7">Endolytic murein transglycosylase</fullName>
        <ecNumber evidence="7">4.2.2.29</ecNumber>
    </recommendedName>
    <alternativeName>
        <fullName evidence="7">Peptidoglycan lytic transglycosylase</fullName>
    </alternativeName>
    <alternativeName>
        <fullName evidence="7">Peptidoglycan polymerization terminase</fullName>
    </alternativeName>
</protein>
<comment type="function">
    <text evidence="7">Functions as a peptidoglycan terminase that cleaves nascent peptidoglycan strands endolytically to terminate their elongation.</text>
</comment>
<dbReference type="InterPro" id="IPR003770">
    <property type="entry name" value="MLTG-like"/>
</dbReference>
<accession>A0ABV7ZXN1</accession>
<evidence type="ECO:0000256" key="1">
    <source>
        <dbReference type="ARBA" id="ARBA00022475"/>
    </source>
</evidence>
<evidence type="ECO:0000256" key="4">
    <source>
        <dbReference type="ARBA" id="ARBA00023136"/>
    </source>
</evidence>
<comment type="catalytic activity">
    <reaction evidence="7">
        <text>a peptidoglycan chain = a peptidoglycan chain with N-acetyl-1,6-anhydromuramyl-[peptide] at the reducing end + a peptidoglycan chain with N-acetylglucosamine at the non-reducing end.</text>
        <dbReference type="EC" id="4.2.2.29"/>
    </reaction>
</comment>
<keyword evidence="6 7" id="KW-0961">Cell wall biogenesis/degradation</keyword>
<comment type="caution">
    <text evidence="8">The sequence shown here is derived from an EMBL/GenBank/DDBJ whole genome shotgun (WGS) entry which is preliminary data.</text>
</comment>
<evidence type="ECO:0000256" key="6">
    <source>
        <dbReference type="ARBA" id="ARBA00023316"/>
    </source>
</evidence>
<evidence type="ECO:0000256" key="2">
    <source>
        <dbReference type="ARBA" id="ARBA00022692"/>
    </source>
</evidence>
<keyword evidence="4 7" id="KW-0472">Membrane</keyword>
<keyword evidence="2 7" id="KW-0812">Transmembrane</keyword>
<keyword evidence="1 7" id="KW-1003">Cell membrane</keyword>
<proteinExistence type="inferred from homology"/>
<dbReference type="CDD" id="cd08010">
    <property type="entry name" value="MltG_like"/>
    <property type="match status" value="1"/>
</dbReference>
<evidence type="ECO:0000313" key="9">
    <source>
        <dbReference type="Proteomes" id="UP001595617"/>
    </source>
</evidence>
<dbReference type="NCBIfam" id="TIGR00247">
    <property type="entry name" value="endolytic transglycosylase MltG"/>
    <property type="match status" value="1"/>
</dbReference>
<evidence type="ECO:0000256" key="7">
    <source>
        <dbReference type="HAMAP-Rule" id="MF_02065"/>
    </source>
</evidence>
<organism evidence="8 9">
    <name type="scientific">Saccharospirillum mangrovi</name>
    <dbReference type="NCBI Taxonomy" id="2161747"/>
    <lineage>
        <taxon>Bacteria</taxon>
        <taxon>Pseudomonadati</taxon>
        <taxon>Pseudomonadota</taxon>
        <taxon>Gammaproteobacteria</taxon>
        <taxon>Oceanospirillales</taxon>
        <taxon>Saccharospirillaceae</taxon>
        <taxon>Saccharospirillum</taxon>
    </lineage>
</organism>
<dbReference type="RefSeq" id="WP_380695705.1">
    <property type="nucleotide sequence ID" value="NZ_JBHRYR010000003.1"/>
</dbReference>
<reference evidence="9" key="1">
    <citation type="journal article" date="2019" name="Int. J. Syst. Evol. Microbiol.">
        <title>The Global Catalogue of Microorganisms (GCM) 10K type strain sequencing project: providing services to taxonomists for standard genome sequencing and annotation.</title>
        <authorList>
            <consortium name="The Broad Institute Genomics Platform"/>
            <consortium name="The Broad Institute Genome Sequencing Center for Infectious Disease"/>
            <person name="Wu L."/>
            <person name="Ma J."/>
        </authorList>
    </citation>
    <scope>NUCLEOTIDE SEQUENCE [LARGE SCALE GENOMIC DNA]</scope>
    <source>
        <strain evidence="9">IBRC 10765</strain>
    </source>
</reference>
<dbReference type="HAMAP" id="MF_02065">
    <property type="entry name" value="MltG"/>
    <property type="match status" value="1"/>
</dbReference>
<keyword evidence="9" id="KW-1185">Reference proteome</keyword>
<dbReference type="EC" id="4.2.2.29" evidence="7"/>
<evidence type="ECO:0000256" key="5">
    <source>
        <dbReference type="ARBA" id="ARBA00023239"/>
    </source>
</evidence>
<dbReference type="PANTHER" id="PTHR30518:SF2">
    <property type="entry name" value="ENDOLYTIC MUREIN TRANSGLYCOSYLASE"/>
    <property type="match status" value="1"/>
</dbReference>
<dbReference type="Proteomes" id="UP001595617">
    <property type="component" value="Unassembled WGS sequence"/>
</dbReference>
<evidence type="ECO:0000313" key="8">
    <source>
        <dbReference type="EMBL" id="MFC3852984.1"/>
    </source>
</evidence>
<evidence type="ECO:0000256" key="3">
    <source>
        <dbReference type="ARBA" id="ARBA00022989"/>
    </source>
</evidence>
<gene>
    <name evidence="7 8" type="primary">mltG</name>
    <name evidence="8" type="ORF">ACFOOG_09105</name>
</gene>